<sequence>MNELALMGGSPQIPYELPSVKNTSGRDVGEEELRLVTEVVKSGNMGFLYGAKIKQFQQEWAEKFKVDTAVAVSSGTASLHTAMIFLNIGPGDEVLVPAITDMGTIIAVLSENATPVFVDVDLHTQNMDPKDIEHRITERTKAIIPVHLYGFPCDMDPIMDIARKHKLFVVEDCCQAHLTEYKGRLVGTIGDVGCFSFQQSKHMTTGDGGMVITNRDEICGRKLQHCADKGWPREKYRDHLFLAPNYHMTELQAAVGIAQFRKLDDFIERRRKSATYLSDLLKGLNGVVPPLEVEWARNTYYEYALTIEPKQFKVSNQVLARALTAEGVQTAPGYLPYPIYMYEVIKNKVQSFDVDLCPVANQACQSMLFIPWNEKLTDQHVEDIAAAIRKVLMYYSK</sequence>
<dbReference type="Gene3D" id="3.40.640.10">
    <property type="entry name" value="Type I PLP-dependent aspartate aminotransferase-like (Major domain)"/>
    <property type="match status" value="1"/>
</dbReference>
<keyword evidence="3" id="KW-1185">Reference proteome</keyword>
<name>A0ABS4GSV3_9BACL</name>
<dbReference type="InterPro" id="IPR015422">
    <property type="entry name" value="PyrdxlP-dep_Trfase_small"/>
</dbReference>
<dbReference type="PANTHER" id="PTHR30244:SF34">
    <property type="entry name" value="DTDP-4-AMINO-4,6-DIDEOXYGALACTOSE TRANSAMINASE"/>
    <property type="match status" value="1"/>
</dbReference>
<comment type="similarity">
    <text evidence="1">Belongs to the DegT/DnrJ/EryC1 family.</text>
</comment>
<dbReference type="SUPFAM" id="SSF53383">
    <property type="entry name" value="PLP-dependent transferases"/>
    <property type="match status" value="1"/>
</dbReference>
<dbReference type="RefSeq" id="WP_209811337.1">
    <property type="nucleotide sequence ID" value="NZ_JAGGKT010000010.1"/>
</dbReference>
<dbReference type="InterPro" id="IPR015424">
    <property type="entry name" value="PyrdxlP-dep_Trfase"/>
</dbReference>
<dbReference type="EMBL" id="JAGGKT010000010">
    <property type="protein sequence ID" value="MBP1933329.1"/>
    <property type="molecule type" value="Genomic_DNA"/>
</dbReference>
<organism evidence="2 3">
    <name type="scientific">Ammoniphilus resinae</name>
    <dbReference type="NCBI Taxonomy" id="861532"/>
    <lineage>
        <taxon>Bacteria</taxon>
        <taxon>Bacillati</taxon>
        <taxon>Bacillota</taxon>
        <taxon>Bacilli</taxon>
        <taxon>Bacillales</taxon>
        <taxon>Paenibacillaceae</taxon>
        <taxon>Aneurinibacillus group</taxon>
        <taxon>Ammoniphilus</taxon>
    </lineage>
</organism>
<evidence type="ECO:0000313" key="2">
    <source>
        <dbReference type="EMBL" id="MBP1933329.1"/>
    </source>
</evidence>
<dbReference type="InterPro" id="IPR000653">
    <property type="entry name" value="DegT/StrS_aminotransferase"/>
</dbReference>
<dbReference type="PIRSF" id="PIRSF000390">
    <property type="entry name" value="PLP_StrS"/>
    <property type="match status" value="1"/>
</dbReference>
<dbReference type="Gene3D" id="3.90.1150.10">
    <property type="entry name" value="Aspartate Aminotransferase, domain 1"/>
    <property type="match status" value="1"/>
</dbReference>
<dbReference type="Proteomes" id="UP001519343">
    <property type="component" value="Unassembled WGS sequence"/>
</dbReference>
<dbReference type="Pfam" id="PF01041">
    <property type="entry name" value="DegT_DnrJ_EryC1"/>
    <property type="match status" value="1"/>
</dbReference>
<dbReference type="CDD" id="cd00616">
    <property type="entry name" value="AHBA_syn"/>
    <property type="match status" value="1"/>
</dbReference>
<proteinExistence type="inferred from homology"/>
<evidence type="ECO:0000313" key="3">
    <source>
        <dbReference type="Proteomes" id="UP001519343"/>
    </source>
</evidence>
<dbReference type="PANTHER" id="PTHR30244">
    <property type="entry name" value="TRANSAMINASE"/>
    <property type="match status" value="1"/>
</dbReference>
<reference evidence="2 3" key="1">
    <citation type="submission" date="2021-03" db="EMBL/GenBank/DDBJ databases">
        <title>Genomic Encyclopedia of Type Strains, Phase IV (KMG-IV): sequencing the most valuable type-strain genomes for metagenomic binning, comparative biology and taxonomic classification.</title>
        <authorList>
            <person name="Goeker M."/>
        </authorList>
    </citation>
    <scope>NUCLEOTIDE SEQUENCE [LARGE SCALE GENOMIC DNA]</scope>
    <source>
        <strain evidence="2 3">DSM 24738</strain>
    </source>
</reference>
<protein>
    <submittedName>
        <fullName evidence="2">dTDP-4-amino-4,6-dideoxygalactose transaminase</fullName>
    </submittedName>
</protein>
<gene>
    <name evidence="2" type="ORF">J2Z37_003342</name>
</gene>
<evidence type="ECO:0000256" key="1">
    <source>
        <dbReference type="RuleBase" id="RU004508"/>
    </source>
</evidence>
<keyword evidence="1" id="KW-0663">Pyridoxal phosphate</keyword>
<dbReference type="InterPro" id="IPR015421">
    <property type="entry name" value="PyrdxlP-dep_Trfase_major"/>
</dbReference>
<comment type="caution">
    <text evidence="2">The sequence shown here is derived from an EMBL/GenBank/DDBJ whole genome shotgun (WGS) entry which is preliminary data.</text>
</comment>
<accession>A0ABS4GSV3</accession>